<comment type="caution">
    <text evidence="2">The sequence shown here is derived from an EMBL/GenBank/DDBJ whole genome shotgun (WGS) entry which is preliminary data.</text>
</comment>
<keyword evidence="1" id="KW-1133">Transmembrane helix</keyword>
<evidence type="ECO:0000256" key="1">
    <source>
        <dbReference type="SAM" id="Phobius"/>
    </source>
</evidence>
<dbReference type="AlphaFoldDB" id="A0AAI9ZDC9"/>
<dbReference type="GeneID" id="85466754"/>
<keyword evidence="1" id="KW-0472">Membrane</keyword>
<name>A0AAI9ZDC9_9PEZI</name>
<dbReference type="EMBL" id="JAHMHQ010000035">
    <property type="protein sequence ID" value="KAK1622445.1"/>
    <property type="molecule type" value="Genomic_DNA"/>
</dbReference>
<dbReference type="RefSeq" id="XP_060438440.1">
    <property type="nucleotide sequence ID" value="XM_060581892.1"/>
</dbReference>
<accession>A0AAI9ZDC9</accession>
<protein>
    <submittedName>
        <fullName evidence="2">Uncharacterized protein</fullName>
    </submittedName>
</protein>
<reference evidence="2" key="1">
    <citation type="submission" date="2021-06" db="EMBL/GenBank/DDBJ databases">
        <title>Comparative genomics, transcriptomics and evolutionary studies reveal genomic signatures of adaptation to plant cell wall in hemibiotrophic fungi.</title>
        <authorList>
            <consortium name="DOE Joint Genome Institute"/>
            <person name="Baroncelli R."/>
            <person name="Diaz J.F."/>
            <person name="Benocci T."/>
            <person name="Peng M."/>
            <person name="Battaglia E."/>
            <person name="Haridas S."/>
            <person name="Andreopoulos W."/>
            <person name="Labutti K."/>
            <person name="Pangilinan J."/>
            <person name="Floch G.L."/>
            <person name="Makela M.R."/>
            <person name="Henrissat B."/>
            <person name="Grigoriev I.V."/>
            <person name="Crouch J.A."/>
            <person name="De Vries R.P."/>
            <person name="Sukno S.A."/>
            <person name="Thon M.R."/>
        </authorList>
    </citation>
    <scope>NUCLEOTIDE SEQUENCE</scope>
    <source>
        <strain evidence="2">CBS 102054</strain>
    </source>
</reference>
<proteinExistence type="predicted"/>
<sequence>MRAIPSKTSRCLSWRLRSMALFVRVSIDRYRPKLHVSQSPDLRHHRYPRTPLPRSTFSLFLLAQVSLFFIFLTFALTLSLPSPLPTSPAPAVPSQSNGRFLLAPNGTIPSRARGVIPRIKVQSCGWAAQPGPGQLPAFLFCHPCQPRNLPTLLGHLPIDNPQPLRSLLSP</sequence>
<keyword evidence="3" id="KW-1185">Reference proteome</keyword>
<organism evidence="2 3">
    <name type="scientific">Colletotrichum phormii</name>
    <dbReference type="NCBI Taxonomy" id="359342"/>
    <lineage>
        <taxon>Eukaryota</taxon>
        <taxon>Fungi</taxon>
        <taxon>Dikarya</taxon>
        <taxon>Ascomycota</taxon>
        <taxon>Pezizomycotina</taxon>
        <taxon>Sordariomycetes</taxon>
        <taxon>Hypocreomycetidae</taxon>
        <taxon>Glomerellales</taxon>
        <taxon>Glomerellaceae</taxon>
        <taxon>Colletotrichum</taxon>
        <taxon>Colletotrichum acutatum species complex</taxon>
    </lineage>
</organism>
<evidence type="ECO:0000313" key="3">
    <source>
        <dbReference type="Proteomes" id="UP001243989"/>
    </source>
</evidence>
<evidence type="ECO:0000313" key="2">
    <source>
        <dbReference type="EMBL" id="KAK1622445.1"/>
    </source>
</evidence>
<keyword evidence="1" id="KW-0812">Transmembrane</keyword>
<feature type="transmembrane region" description="Helical" evidence="1">
    <location>
        <begin position="59"/>
        <end position="80"/>
    </location>
</feature>
<dbReference type="Proteomes" id="UP001243989">
    <property type="component" value="Unassembled WGS sequence"/>
</dbReference>
<gene>
    <name evidence="2" type="ORF">BDP81DRAFT_146044</name>
</gene>